<sequence length="327" mass="36733" precursor="true">MLWFAMFRSLCCAALVFCFALVSRLPVGAEDVKIVDDGDKAVVTIDGQPFTEYRYQGYAKPILYPVLGPGQKSMTRHYPMQKDVDNEASDHPHHKSIWYTHDEVAGVRFWMENGDGKAGKNVGVQVQSAMEIDGDTIISKNDWKNGDGETVCSDTRRIRFGSVGSDRFIDYAVTWQATSEDLVIGDTKEGTMGIRTNPFLRLKADPKRGNHTAGGHSINSEGVKDRAMWGKRAAWVDYWGEIEGKEVGIAIFDHPSNPRHPTWWHARDYGLIAANPFGVNHFEGKPDGSGDMVVPAGKTLSFRYRFLFHEGDFEKADIQSRYQEFSK</sequence>
<evidence type="ECO:0000256" key="1">
    <source>
        <dbReference type="SAM" id="SignalP"/>
    </source>
</evidence>
<dbReference type="Proteomes" id="UP000315003">
    <property type="component" value="Chromosome"/>
</dbReference>
<dbReference type="OrthoDB" id="242279at2"/>
<dbReference type="EMBL" id="CP036272">
    <property type="protein sequence ID" value="QDT58029.1"/>
    <property type="molecule type" value="Genomic_DNA"/>
</dbReference>
<dbReference type="Pfam" id="PF14100">
    <property type="entry name" value="DUF6807"/>
    <property type="match status" value="1"/>
</dbReference>
<evidence type="ECO:0000313" key="3">
    <source>
        <dbReference type="Proteomes" id="UP000315003"/>
    </source>
</evidence>
<feature type="chain" id="PRO_5021972753" description="Methane oxygenase PmoA" evidence="1">
    <location>
        <begin position="30"/>
        <end position="327"/>
    </location>
</feature>
<proteinExistence type="predicted"/>
<organism evidence="2 3">
    <name type="scientific">Stieleria bergensis</name>
    <dbReference type="NCBI Taxonomy" id="2528025"/>
    <lineage>
        <taxon>Bacteria</taxon>
        <taxon>Pseudomonadati</taxon>
        <taxon>Planctomycetota</taxon>
        <taxon>Planctomycetia</taxon>
        <taxon>Pirellulales</taxon>
        <taxon>Pirellulaceae</taxon>
        <taxon>Stieleria</taxon>
    </lineage>
</organism>
<evidence type="ECO:0008006" key="4">
    <source>
        <dbReference type="Google" id="ProtNLM"/>
    </source>
</evidence>
<feature type="signal peptide" evidence="1">
    <location>
        <begin position="1"/>
        <end position="29"/>
    </location>
</feature>
<keyword evidence="1" id="KW-0732">Signal</keyword>
<gene>
    <name evidence="2" type="ORF">SV7mr_05180</name>
</gene>
<accession>A0A517SPJ5</accession>
<dbReference type="AlphaFoldDB" id="A0A517SPJ5"/>
<name>A0A517SPJ5_9BACT</name>
<evidence type="ECO:0000313" key="2">
    <source>
        <dbReference type="EMBL" id="QDT58029.1"/>
    </source>
</evidence>
<protein>
    <recommendedName>
        <fullName evidence="4">Methane oxygenase PmoA</fullName>
    </recommendedName>
</protein>
<dbReference type="InterPro" id="IPR029475">
    <property type="entry name" value="DUF6807"/>
</dbReference>
<keyword evidence="3" id="KW-1185">Reference proteome</keyword>
<reference evidence="2 3" key="1">
    <citation type="submission" date="2019-02" db="EMBL/GenBank/DDBJ databases">
        <title>Deep-cultivation of Planctomycetes and their phenomic and genomic characterization uncovers novel biology.</title>
        <authorList>
            <person name="Wiegand S."/>
            <person name="Jogler M."/>
            <person name="Boedeker C."/>
            <person name="Pinto D."/>
            <person name="Vollmers J."/>
            <person name="Rivas-Marin E."/>
            <person name="Kohn T."/>
            <person name="Peeters S.H."/>
            <person name="Heuer A."/>
            <person name="Rast P."/>
            <person name="Oberbeckmann S."/>
            <person name="Bunk B."/>
            <person name="Jeske O."/>
            <person name="Meyerdierks A."/>
            <person name="Storesund J.E."/>
            <person name="Kallscheuer N."/>
            <person name="Luecker S."/>
            <person name="Lage O.M."/>
            <person name="Pohl T."/>
            <person name="Merkel B.J."/>
            <person name="Hornburger P."/>
            <person name="Mueller R.-W."/>
            <person name="Bruemmer F."/>
            <person name="Labrenz M."/>
            <person name="Spormann A.M."/>
            <person name="Op den Camp H."/>
            <person name="Overmann J."/>
            <person name="Amann R."/>
            <person name="Jetten M.S.M."/>
            <person name="Mascher T."/>
            <person name="Medema M.H."/>
            <person name="Devos D.P."/>
            <person name="Kaster A.-K."/>
            <person name="Ovreas L."/>
            <person name="Rohde M."/>
            <person name="Galperin M.Y."/>
            <person name="Jogler C."/>
        </authorList>
    </citation>
    <scope>NUCLEOTIDE SEQUENCE [LARGE SCALE GENOMIC DNA]</scope>
    <source>
        <strain evidence="2 3">SV_7m_r</strain>
    </source>
</reference>